<dbReference type="InterPro" id="IPR029044">
    <property type="entry name" value="Nucleotide-diphossugar_trans"/>
</dbReference>
<dbReference type="Proteomes" id="UP000178187">
    <property type="component" value="Unassembled WGS sequence"/>
</dbReference>
<dbReference type="Gene3D" id="3.90.550.10">
    <property type="entry name" value="Spore Coat Polysaccharide Biosynthesis Protein SpsA, Chain A"/>
    <property type="match status" value="1"/>
</dbReference>
<feature type="domain" description="Glycosyltransferase 2-like" evidence="1">
    <location>
        <begin position="4"/>
        <end position="118"/>
    </location>
</feature>
<reference evidence="2 3" key="1">
    <citation type="journal article" date="2016" name="Nat. Commun.">
        <title>Thousands of microbial genomes shed light on interconnected biogeochemical processes in an aquifer system.</title>
        <authorList>
            <person name="Anantharaman K."/>
            <person name="Brown C.T."/>
            <person name="Hug L.A."/>
            <person name="Sharon I."/>
            <person name="Castelle C.J."/>
            <person name="Probst A.J."/>
            <person name="Thomas B.C."/>
            <person name="Singh A."/>
            <person name="Wilkins M.J."/>
            <person name="Karaoz U."/>
            <person name="Brodie E.L."/>
            <person name="Williams K.H."/>
            <person name="Hubbard S.S."/>
            <person name="Banfield J.F."/>
        </authorList>
    </citation>
    <scope>NUCLEOTIDE SEQUENCE [LARGE SCALE GENOMIC DNA]</scope>
</reference>
<protein>
    <recommendedName>
        <fullName evidence="1">Glycosyltransferase 2-like domain-containing protein</fullName>
    </recommendedName>
</protein>
<dbReference type="Pfam" id="PF00535">
    <property type="entry name" value="Glycos_transf_2"/>
    <property type="match status" value="1"/>
</dbReference>
<evidence type="ECO:0000259" key="1">
    <source>
        <dbReference type="Pfam" id="PF00535"/>
    </source>
</evidence>
<sequence>MKFSIIIPVYNGLDFLKDAIDSVIEQTFSDYEIIIVDDFSEQDIEEFLKSNYSEFLAKQAVRYFRNSKRMERSFSRNCGVEYARGEILAFLDHDDCFKKNHLSEVYEAFLKYPDIELVYSVLEELIDYSNRVVSFSPHKFKDQDLIQAALQASFITSGISIKKKSFFRIGRFEERLTQREDYELLCRGLMECDLRVMLLWGNSIQVRRVKKPGRSSRKYIPDDPYLENTKLAKKIIGQYQFMHDCQKARHYLPYLYYEVANVSITYHDLSYAFRVILKLIMMKPFGFGYIKLVMRWLYHRLALEA</sequence>
<dbReference type="GO" id="GO:0016758">
    <property type="term" value="F:hexosyltransferase activity"/>
    <property type="evidence" value="ECO:0007669"/>
    <property type="project" value="UniProtKB-ARBA"/>
</dbReference>
<dbReference type="EMBL" id="MHFR01000068">
    <property type="protein sequence ID" value="OGW95219.1"/>
    <property type="molecule type" value="Genomic_DNA"/>
</dbReference>
<dbReference type="SUPFAM" id="SSF53448">
    <property type="entry name" value="Nucleotide-diphospho-sugar transferases"/>
    <property type="match status" value="1"/>
</dbReference>
<dbReference type="CDD" id="cd00761">
    <property type="entry name" value="Glyco_tranf_GTA_type"/>
    <property type="match status" value="1"/>
</dbReference>
<proteinExistence type="predicted"/>
<dbReference type="PANTHER" id="PTHR22916:SF3">
    <property type="entry name" value="UDP-GLCNAC:BETAGAL BETA-1,3-N-ACETYLGLUCOSAMINYLTRANSFERASE-LIKE PROTEIN 1"/>
    <property type="match status" value="1"/>
</dbReference>
<dbReference type="AlphaFoldDB" id="A0A1G1KRP0"/>
<comment type="caution">
    <text evidence="2">The sequence shown here is derived from an EMBL/GenBank/DDBJ whole genome shotgun (WGS) entry which is preliminary data.</text>
</comment>
<organism evidence="2 3">
    <name type="scientific">Candidatus Danuiimicrobium aquiferis</name>
    <dbReference type="NCBI Taxonomy" id="1801832"/>
    <lineage>
        <taxon>Bacteria</taxon>
        <taxon>Pseudomonadati</taxon>
        <taxon>Candidatus Omnitrophota</taxon>
        <taxon>Candidatus Danuiimicrobium</taxon>
    </lineage>
</organism>
<dbReference type="PANTHER" id="PTHR22916">
    <property type="entry name" value="GLYCOSYLTRANSFERASE"/>
    <property type="match status" value="1"/>
</dbReference>
<gene>
    <name evidence="2" type="ORF">A3G33_04630</name>
</gene>
<dbReference type="InterPro" id="IPR001173">
    <property type="entry name" value="Glyco_trans_2-like"/>
</dbReference>
<name>A0A1G1KRP0_9BACT</name>
<evidence type="ECO:0000313" key="2">
    <source>
        <dbReference type="EMBL" id="OGW95219.1"/>
    </source>
</evidence>
<evidence type="ECO:0000313" key="3">
    <source>
        <dbReference type="Proteomes" id="UP000178187"/>
    </source>
</evidence>
<accession>A0A1G1KRP0</accession>